<dbReference type="PROSITE" id="PS51450">
    <property type="entry name" value="LRR"/>
    <property type="match status" value="1"/>
</dbReference>
<evidence type="ECO:0000256" key="5">
    <source>
        <dbReference type="SAM" id="SignalP"/>
    </source>
</evidence>
<dbReference type="InterPro" id="IPR050328">
    <property type="entry name" value="Dev_Immune_Receptor"/>
</dbReference>
<dbReference type="OrthoDB" id="694479at2759"/>
<dbReference type="InterPro" id="IPR032675">
    <property type="entry name" value="LRR_dom_sf"/>
</dbReference>
<keyword evidence="7" id="KW-1185">Reference proteome</keyword>
<comment type="caution">
    <text evidence="6">The sequence shown here is derived from an EMBL/GenBank/DDBJ whole genome shotgun (WGS) entry which is preliminary data.</text>
</comment>
<evidence type="ECO:0000313" key="7">
    <source>
        <dbReference type="Proteomes" id="UP000789390"/>
    </source>
</evidence>
<dbReference type="AlphaFoldDB" id="A0A8J2RSQ2"/>
<keyword evidence="1" id="KW-0433">Leucine-rich repeat</keyword>
<evidence type="ECO:0000313" key="6">
    <source>
        <dbReference type="EMBL" id="CAH0108904.1"/>
    </source>
</evidence>
<dbReference type="Proteomes" id="UP000789390">
    <property type="component" value="Unassembled WGS sequence"/>
</dbReference>
<organism evidence="6 7">
    <name type="scientific">Daphnia galeata</name>
    <dbReference type="NCBI Taxonomy" id="27404"/>
    <lineage>
        <taxon>Eukaryota</taxon>
        <taxon>Metazoa</taxon>
        <taxon>Ecdysozoa</taxon>
        <taxon>Arthropoda</taxon>
        <taxon>Crustacea</taxon>
        <taxon>Branchiopoda</taxon>
        <taxon>Diplostraca</taxon>
        <taxon>Cladocera</taxon>
        <taxon>Anomopoda</taxon>
        <taxon>Daphniidae</taxon>
        <taxon>Daphnia</taxon>
    </lineage>
</organism>
<dbReference type="GO" id="GO:0031012">
    <property type="term" value="C:extracellular matrix"/>
    <property type="evidence" value="ECO:0007669"/>
    <property type="project" value="TreeGrafter"/>
</dbReference>
<dbReference type="SUPFAM" id="SSF52058">
    <property type="entry name" value="L domain-like"/>
    <property type="match status" value="1"/>
</dbReference>
<keyword evidence="3" id="KW-0677">Repeat</keyword>
<name>A0A8J2RSQ2_9CRUS</name>
<dbReference type="PANTHER" id="PTHR24373">
    <property type="entry name" value="SLIT RELATED LEUCINE-RICH REPEAT NEURONAL PROTEIN"/>
    <property type="match status" value="1"/>
</dbReference>
<evidence type="ECO:0000256" key="1">
    <source>
        <dbReference type="ARBA" id="ARBA00022614"/>
    </source>
</evidence>
<dbReference type="Pfam" id="PF13855">
    <property type="entry name" value="LRR_8"/>
    <property type="match status" value="1"/>
</dbReference>
<evidence type="ECO:0000256" key="2">
    <source>
        <dbReference type="ARBA" id="ARBA00022729"/>
    </source>
</evidence>
<protein>
    <submittedName>
        <fullName evidence="6">Uncharacterized protein</fullName>
    </submittedName>
</protein>
<dbReference type="GO" id="GO:0005615">
    <property type="term" value="C:extracellular space"/>
    <property type="evidence" value="ECO:0007669"/>
    <property type="project" value="TreeGrafter"/>
</dbReference>
<dbReference type="EMBL" id="CAKKLH010000288">
    <property type="protein sequence ID" value="CAH0108904.1"/>
    <property type="molecule type" value="Genomic_DNA"/>
</dbReference>
<gene>
    <name evidence="6" type="ORF">DGAL_LOCUS12360</name>
</gene>
<proteinExistence type="predicted"/>
<dbReference type="PANTHER" id="PTHR24373:SF261">
    <property type="entry name" value="VASORIN"/>
    <property type="match status" value="1"/>
</dbReference>
<feature type="chain" id="PRO_5035321672" evidence="5">
    <location>
        <begin position="23"/>
        <end position="415"/>
    </location>
</feature>
<feature type="compositionally biased region" description="Low complexity" evidence="4">
    <location>
        <begin position="58"/>
        <end position="73"/>
    </location>
</feature>
<dbReference type="InterPro" id="IPR001611">
    <property type="entry name" value="Leu-rich_rpt"/>
</dbReference>
<sequence length="415" mass="45976">MHLRWITAVLLVILLTTVPLDAQKRRKGEKKKESEAITAAPKPEVKQEGSGRRSGRHTTTTTTTTPSTTTVAVPEEEVEEEIQITNESRSPVNVCPPEMKPQEGKILPCTCRDELDENALMVECVALTSAQQMHKIFNSLLLGKRIDALEVRNSTLGPLMARQTAQAYVGNLLMRGNEITELVYDTFQGTDQNVGRLDLSSNQLSRVNFSMFDSFTQLQVLNLGENQLTNIEDAGQAPSLRVLYLYSNKIDTIAPKAFGRLGGLEYLDLRWNNLQVLAPGAFHVSSDRWQLRLRANQLSSLEQAFSEDNMPYLIDLSLNSIASLTDNIYGPLIDSAILEGSKFYVAGNPIVCDCSLSWLIKNARLLSIVVGARCDGDGSPIADLGLEDFRKCPPPRKWKSPLDRALAEAKDVDMN</sequence>
<feature type="region of interest" description="Disordered" evidence="4">
    <location>
        <begin position="23"/>
        <end position="77"/>
    </location>
</feature>
<accession>A0A8J2RSQ2</accession>
<keyword evidence="2 5" id="KW-0732">Signal</keyword>
<dbReference type="InterPro" id="IPR003591">
    <property type="entry name" value="Leu-rich_rpt_typical-subtyp"/>
</dbReference>
<evidence type="ECO:0000256" key="3">
    <source>
        <dbReference type="ARBA" id="ARBA00022737"/>
    </source>
</evidence>
<evidence type="ECO:0000256" key="4">
    <source>
        <dbReference type="SAM" id="MobiDB-lite"/>
    </source>
</evidence>
<reference evidence="6" key="1">
    <citation type="submission" date="2021-11" db="EMBL/GenBank/DDBJ databases">
        <authorList>
            <person name="Schell T."/>
        </authorList>
    </citation>
    <scope>NUCLEOTIDE SEQUENCE</scope>
    <source>
        <strain evidence="6">M5</strain>
    </source>
</reference>
<dbReference type="SMART" id="SM00369">
    <property type="entry name" value="LRR_TYP"/>
    <property type="match status" value="4"/>
</dbReference>
<feature type="signal peptide" evidence="5">
    <location>
        <begin position="1"/>
        <end position="22"/>
    </location>
</feature>
<dbReference type="Gene3D" id="3.80.10.10">
    <property type="entry name" value="Ribonuclease Inhibitor"/>
    <property type="match status" value="1"/>
</dbReference>